<dbReference type="InterPro" id="IPR013368">
    <property type="entry name" value="YecD_YerC"/>
</dbReference>
<organism evidence="1">
    <name type="scientific">Moorella thermoacetica Y72</name>
    <dbReference type="NCBI Taxonomy" id="1325331"/>
    <lineage>
        <taxon>Bacteria</taxon>
        <taxon>Bacillati</taxon>
        <taxon>Bacillota</taxon>
        <taxon>Clostridia</taxon>
        <taxon>Neomoorellales</taxon>
        <taxon>Neomoorellaceae</taxon>
        <taxon>Neomoorella</taxon>
    </lineage>
</organism>
<dbReference type="EMBL" id="DF238840">
    <property type="protein sequence ID" value="GAF25245.1"/>
    <property type="molecule type" value="Genomic_DNA"/>
</dbReference>
<dbReference type="GO" id="GO:0043565">
    <property type="term" value="F:sequence-specific DNA binding"/>
    <property type="evidence" value="ECO:0007669"/>
    <property type="project" value="InterPro"/>
</dbReference>
<reference evidence="1" key="1">
    <citation type="journal article" date="2014" name="Gene">
        <title>Genome-guided analysis of transformation efficiency and carbon dioxide assimilation by Moorella thermoacetica Y72.</title>
        <authorList>
            <person name="Tsukahara K."/>
            <person name="Kita A."/>
            <person name="Nakashimada Y."/>
            <person name="Hoshino T."/>
            <person name="Murakami K."/>
        </authorList>
    </citation>
    <scope>NUCLEOTIDE SEQUENCE [LARGE SCALE GENOMIC DNA]</scope>
    <source>
        <strain evidence="1">Y72</strain>
    </source>
</reference>
<dbReference type="InterPro" id="IPR038116">
    <property type="entry name" value="TrpR-like_sf"/>
</dbReference>
<dbReference type="InterPro" id="IPR010921">
    <property type="entry name" value="Trp_repressor/repl_initiator"/>
</dbReference>
<proteinExistence type="predicted"/>
<dbReference type="PANTHER" id="PTHR40080:SF1">
    <property type="entry name" value="TRPR-LIKE PROTEIN YERC_YECD"/>
    <property type="match status" value="1"/>
</dbReference>
<dbReference type="NCBIfam" id="TIGR02531">
    <property type="entry name" value="yecD_yerC"/>
    <property type="match status" value="1"/>
</dbReference>
<protein>
    <submittedName>
        <fullName evidence="1">Uncharacterized protein conserved in bacteria</fullName>
    </submittedName>
</protein>
<dbReference type="GO" id="GO:0003700">
    <property type="term" value="F:DNA-binding transcription factor activity"/>
    <property type="evidence" value="ECO:0007669"/>
    <property type="project" value="InterPro"/>
</dbReference>
<dbReference type="AlphaFoldDB" id="A0A0S6UAN8"/>
<name>A0A0S6UAN8_NEOTH</name>
<dbReference type="Pfam" id="PF01371">
    <property type="entry name" value="Trp_repressor"/>
    <property type="match status" value="1"/>
</dbReference>
<dbReference type="Proteomes" id="UP000063718">
    <property type="component" value="Unassembled WGS sequence"/>
</dbReference>
<dbReference type="PIRSF" id="PIRSF012508">
    <property type="entry name" value="YerC"/>
    <property type="match status" value="1"/>
</dbReference>
<evidence type="ECO:0000313" key="1">
    <source>
        <dbReference type="EMBL" id="GAF25245.1"/>
    </source>
</evidence>
<sequence>MLPWSCCRLYGGGCFMVSDKLRDPQVDDLFRAILALEDIDECYRFFEDLCTTAEIKAMAQRLAVARLLRRGVTYTAIAEATGASTATISRVKRFLNYGADGYKLILERLEGNGK</sequence>
<dbReference type="Gene3D" id="1.10.1270.10">
    <property type="entry name" value="TrpR-like"/>
    <property type="match status" value="1"/>
</dbReference>
<dbReference type="SUPFAM" id="SSF48295">
    <property type="entry name" value="TrpR-like"/>
    <property type="match status" value="1"/>
</dbReference>
<dbReference type="InterPro" id="IPR000831">
    <property type="entry name" value="Trp_repress"/>
</dbReference>
<gene>
    <name evidence="1" type="ORF">MTY_0575</name>
</gene>
<dbReference type="PANTHER" id="PTHR40080">
    <property type="entry name" value="LMO1763 PROTEIN"/>
    <property type="match status" value="1"/>
</dbReference>
<accession>A0A0S6UAN8</accession>